<keyword evidence="3" id="KW-0067">ATP-binding</keyword>
<dbReference type="Proteomes" id="UP000272942">
    <property type="component" value="Unassembled WGS sequence"/>
</dbReference>
<reference evidence="5 6" key="1">
    <citation type="submission" date="2018-11" db="EMBL/GenBank/DDBJ databases">
        <authorList>
            <consortium name="Pathogen Informatics"/>
        </authorList>
    </citation>
    <scope>NUCLEOTIDE SEQUENCE [LARGE SCALE GENOMIC DNA]</scope>
    <source>
        <strain evidence="5 6">Egypt</strain>
    </source>
</reference>
<dbReference type="PANTHER" id="PTHR42918">
    <property type="entry name" value="LYSYL-TRNA SYNTHETASE"/>
    <property type="match status" value="1"/>
</dbReference>
<feature type="domain" description="Aminoacyl-tRNA synthetase class II (D/K/N)" evidence="4">
    <location>
        <begin position="4"/>
        <end position="65"/>
    </location>
</feature>
<dbReference type="GO" id="GO:0005524">
    <property type="term" value="F:ATP binding"/>
    <property type="evidence" value="ECO:0007669"/>
    <property type="project" value="InterPro"/>
</dbReference>
<dbReference type="InterPro" id="IPR045864">
    <property type="entry name" value="aa-tRNA-synth_II/BPL/LPL"/>
</dbReference>
<protein>
    <recommendedName>
        <fullName evidence="4">Aminoacyl-tRNA synthetase class II (D/K/N) domain-containing protein</fullName>
    </recommendedName>
</protein>
<dbReference type="Pfam" id="PF00152">
    <property type="entry name" value="tRNA-synt_2"/>
    <property type="match status" value="1"/>
</dbReference>
<keyword evidence="6" id="KW-1185">Reference proteome</keyword>
<dbReference type="GO" id="GO:0000049">
    <property type="term" value="F:tRNA binding"/>
    <property type="evidence" value="ECO:0007669"/>
    <property type="project" value="TreeGrafter"/>
</dbReference>
<dbReference type="OrthoDB" id="21243at2759"/>
<gene>
    <name evidence="5" type="ORF">ECPE_LOCUS17841</name>
</gene>
<proteinExistence type="predicted"/>
<dbReference type="SUPFAM" id="SSF55681">
    <property type="entry name" value="Class II aaRS and biotin synthetases"/>
    <property type="match status" value="1"/>
</dbReference>
<evidence type="ECO:0000259" key="4">
    <source>
        <dbReference type="Pfam" id="PF00152"/>
    </source>
</evidence>
<accession>A0A3P8HLE9</accession>
<evidence type="ECO:0000256" key="1">
    <source>
        <dbReference type="ARBA" id="ARBA00022598"/>
    </source>
</evidence>
<dbReference type="PANTHER" id="PTHR42918:SF9">
    <property type="entry name" value="LYSINE--TRNA LIGASE"/>
    <property type="match status" value="1"/>
</dbReference>
<dbReference type="Gene3D" id="3.30.930.10">
    <property type="entry name" value="Bira Bifunctional Protein, Domain 2"/>
    <property type="match status" value="1"/>
</dbReference>
<sequence>MEPECISPTFLTCHPSIMSPLAKWHRSRPGLTERFELFILRKEICNSYTELNDPVVQRERFVEQARVSTFVPYRTCYAANGSQFQSFHAANIWACFFRLLLFKFLSGGSVNFTNVTDLLG</sequence>
<evidence type="ECO:0000256" key="2">
    <source>
        <dbReference type="ARBA" id="ARBA00022741"/>
    </source>
</evidence>
<dbReference type="GO" id="GO:0006430">
    <property type="term" value="P:lysyl-tRNA aminoacylation"/>
    <property type="evidence" value="ECO:0007669"/>
    <property type="project" value="TreeGrafter"/>
</dbReference>
<dbReference type="InterPro" id="IPR004364">
    <property type="entry name" value="Aa-tRNA-synt_II"/>
</dbReference>
<name>A0A3P8HLE9_9TREM</name>
<dbReference type="EMBL" id="UZAN01072054">
    <property type="protein sequence ID" value="VDP95161.1"/>
    <property type="molecule type" value="Genomic_DNA"/>
</dbReference>
<evidence type="ECO:0000313" key="6">
    <source>
        <dbReference type="Proteomes" id="UP000272942"/>
    </source>
</evidence>
<organism evidence="5 6">
    <name type="scientific">Echinostoma caproni</name>
    <dbReference type="NCBI Taxonomy" id="27848"/>
    <lineage>
        <taxon>Eukaryota</taxon>
        <taxon>Metazoa</taxon>
        <taxon>Spiralia</taxon>
        <taxon>Lophotrochozoa</taxon>
        <taxon>Platyhelminthes</taxon>
        <taxon>Trematoda</taxon>
        <taxon>Digenea</taxon>
        <taxon>Plagiorchiida</taxon>
        <taxon>Echinostomata</taxon>
        <taxon>Echinostomatoidea</taxon>
        <taxon>Echinostomatidae</taxon>
        <taxon>Echinostoma</taxon>
    </lineage>
</organism>
<keyword evidence="1" id="KW-0436">Ligase</keyword>
<evidence type="ECO:0000256" key="3">
    <source>
        <dbReference type="ARBA" id="ARBA00022840"/>
    </source>
</evidence>
<dbReference type="GO" id="GO:0005829">
    <property type="term" value="C:cytosol"/>
    <property type="evidence" value="ECO:0007669"/>
    <property type="project" value="TreeGrafter"/>
</dbReference>
<dbReference type="GO" id="GO:0004824">
    <property type="term" value="F:lysine-tRNA ligase activity"/>
    <property type="evidence" value="ECO:0007669"/>
    <property type="project" value="TreeGrafter"/>
</dbReference>
<evidence type="ECO:0000313" key="5">
    <source>
        <dbReference type="EMBL" id="VDP95161.1"/>
    </source>
</evidence>
<dbReference type="AlphaFoldDB" id="A0A3P8HLE9"/>
<keyword evidence="2" id="KW-0547">Nucleotide-binding</keyword>